<dbReference type="Proteomes" id="UP000198460">
    <property type="component" value="Unassembled WGS sequence"/>
</dbReference>
<feature type="compositionally biased region" description="Polar residues" evidence="1">
    <location>
        <begin position="1"/>
        <end position="10"/>
    </location>
</feature>
<dbReference type="AlphaFoldDB" id="A0A238H8I4"/>
<name>A0A238H8I4_9BURK</name>
<reference evidence="2 3" key="1">
    <citation type="submission" date="2017-04" db="EMBL/GenBank/DDBJ databases">
        <authorList>
            <person name="Afonso C.L."/>
            <person name="Miller P.J."/>
            <person name="Scott M.A."/>
            <person name="Spackman E."/>
            <person name="Goraichik I."/>
            <person name="Dimitrov K.M."/>
            <person name="Suarez D.L."/>
            <person name="Swayne D.E."/>
        </authorList>
    </citation>
    <scope>NUCLEOTIDE SEQUENCE [LARGE SCALE GENOMIC DNA]</scope>
    <source>
        <strain evidence="2">LMG 28154</strain>
    </source>
</reference>
<proteinExistence type="predicted"/>
<evidence type="ECO:0000313" key="3">
    <source>
        <dbReference type="Proteomes" id="UP000198460"/>
    </source>
</evidence>
<gene>
    <name evidence="2" type="ORF">BSIN_4470</name>
</gene>
<evidence type="ECO:0000313" key="2">
    <source>
        <dbReference type="EMBL" id="SMG01588.1"/>
    </source>
</evidence>
<evidence type="ECO:0000256" key="1">
    <source>
        <dbReference type="SAM" id="MobiDB-lite"/>
    </source>
</evidence>
<accession>A0A238H8I4</accession>
<protein>
    <submittedName>
        <fullName evidence="2">Uncharacterized protein</fullName>
    </submittedName>
</protein>
<dbReference type="EMBL" id="FXAN01000077">
    <property type="protein sequence ID" value="SMG01588.1"/>
    <property type="molecule type" value="Genomic_DNA"/>
</dbReference>
<organism evidence="2 3">
    <name type="scientific">Burkholderia singularis</name>
    <dbReference type="NCBI Taxonomy" id="1503053"/>
    <lineage>
        <taxon>Bacteria</taxon>
        <taxon>Pseudomonadati</taxon>
        <taxon>Pseudomonadota</taxon>
        <taxon>Betaproteobacteria</taxon>
        <taxon>Burkholderiales</taxon>
        <taxon>Burkholderiaceae</taxon>
        <taxon>Burkholderia</taxon>
        <taxon>pseudomallei group</taxon>
    </lineage>
</organism>
<sequence>MSGASSTANGIRTAGEPRSRTDSLNRAHFNRRQAIDL</sequence>
<feature type="compositionally biased region" description="Basic and acidic residues" evidence="1">
    <location>
        <begin position="15"/>
        <end position="25"/>
    </location>
</feature>
<feature type="region of interest" description="Disordered" evidence="1">
    <location>
        <begin position="1"/>
        <end position="37"/>
    </location>
</feature>